<keyword evidence="3" id="KW-1185">Reference proteome</keyword>
<evidence type="ECO:0000256" key="1">
    <source>
        <dbReference type="SAM" id="MobiDB-lite"/>
    </source>
</evidence>
<feature type="region of interest" description="Disordered" evidence="1">
    <location>
        <begin position="107"/>
        <end position="133"/>
    </location>
</feature>
<evidence type="ECO:0000313" key="3">
    <source>
        <dbReference type="Proteomes" id="UP000195913"/>
    </source>
</evidence>
<accession>A0A1R4FI07</accession>
<evidence type="ECO:0000313" key="2">
    <source>
        <dbReference type="EMBL" id="SJM55585.1"/>
    </source>
</evidence>
<proteinExistence type="predicted"/>
<gene>
    <name evidence="2" type="ORF">FM101_04045</name>
</gene>
<dbReference type="AlphaFoldDB" id="A0A1R4FI07"/>
<dbReference type="RefSeq" id="WP_086995814.1">
    <property type="nucleotide sequence ID" value="NZ_FUHW01000019.1"/>
</dbReference>
<reference evidence="2 3" key="1">
    <citation type="submission" date="2017-02" db="EMBL/GenBank/DDBJ databases">
        <authorList>
            <person name="Peterson S.W."/>
        </authorList>
    </citation>
    <scope>NUCLEOTIDE SEQUENCE [LARGE SCALE GENOMIC DNA]</scope>
    <source>
        <strain evidence="2 3">B Ar 00.02</strain>
    </source>
</reference>
<dbReference type="Proteomes" id="UP000195913">
    <property type="component" value="Unassembled WGS sequence"/>
</dbReference>
<name>A0A1R4FI07_9MICC</name>
<dbReference type="EMBL" id="FUHW01000019">
    <property type="protein sequence ID" value="SJM55585.1"/>
    <property type="molecule type" value="Genomic_DNA"/>
</dbReference>
<protein>
    <submittedName>
        <fullName evidence="2">Uncharacterized protein</fullName>
    </submittedName>
</protein>
<organism evidence="2 3">
    <name type="scientific">Arthrobacter rhombi</name>
    <dbReference type="NCBI Taxonomy" id="71253"/>
    <lineage>
        <taxon>Bacteria</taxon>
        <taxon>Bacillati</taxon>
        <taxon>Actinomycetota</taxon>
        <taxon>Actinomycetes</taxon>
        <taxon>Micrococcales</taxon>
        <taxon>Micrococcaceae</taxon>
        <taxon>Arthrobacter</taxon>
    </lineage>
</organism>
<sequence length="133" mass="14258">MPALQHLHSPNAPAIHRGVPRFSGDWVDAAVVLGHGTVRIDTFDRGYILMTDDFQSLRHALGPTRTLRTTGGSASGRAGVQFNAQFNMLLVPGGHARAGRSFFPLHPAPSTTWHQTGDRAPGDQGRTGGRVRG</sequence>